<dbReference type="SMART" id="SM00387">
    <property type="entry name" value="HATPase_c"/>
    <property type="match status" value="1"/>
</dbReference>
<evidence type="ECO:0000259" key="11">
    <source>
        <dbReference type="PROSITE" id="PS50109"/>
    </source>
</evidence>
<evidence type="ECO:0000256" key="3">
    <source>
        <dbReference type="ARBA" id="ARBA00012438"/>
    </source>
</evidence>
<name>A0ABU1K5G6_9FLAO</name>
<dbReference type="Proteomes" id="UP001257659">
    <property type="component" value="Unassembled WGS sequence"/>
</dbReference>
<protein>
    <recommendedName>
        <fullName evidence="3">histidine kinase</fullName>
        <ecNumber evidence="3">2.7.13.3</ecNumber>
    </recommendedName>
</protein>
<dbReference type="InterPro" id="IPR016132">
    <property type="entry name" value="Phyto_chromo_attachment"/>
</dbReference>
<dbReference type="Gene3D" id="3.30.450.270">
    <property type="match status" value="1"/>
</dbReference>
<keyword evidence="7 12" id="KW-0418">Kinase</keyword>
<dbReference type="EMBL" id="JAVDQA010000002">
    <property type="protein sequence ID" value="MDR6300252.1"/>
    <property type="molecule type" value="Genomic_DNA"/>
</dbReference>
<dbReference type="InterPro" id="IPR050351">
    <property type="entry name" value="BphY/WalK/GraS-like"/>
</dbReference>
<gene>
    <name evidence="12" type="ORF">GGR31_000883</name>
</gene>
<dbReference type="Gene3D" id="1.10.287.130">
    <property type="match status" value="1"/>
</dbReference>
<dbReference type="InterPro" id="IPR003018">
    <property type="entry name" value="GAF"/>
</dbReference>
<dbReference type="InterPro" id="IPR001294">
    <property type="entry name" value="Phytochrome"/>
</dbReference>
<dbReference type="SMART" id="SM00065">
    <property type="entry name" value="GAF"/>
    <property type="match status" value="1"/>
</dbReference>
<keyword evidence="6" id="KW-0808">Transferase</keyword>
<comment type="caution">
    <text evidence="12">The sequence shown here is derived from an EMBL/GenBank/DDBJ whole genome shotgun (WGS) entry which is preliminary data.</text>
</comment>
<evidence type="ECO:0000259" key="10">
    <source>
        <dbReference type="PROSITE" id="PS50046"/>
    </source>
</evidence>
<dbReference type="SMART" id="SM00388">
    <property type="entry name" value="HisKA"/>
    <property type="match status" value="1"/>
</dbReference>
<dbReference type="Gene3D" id="3.30.565.10">
    <property type="entry name" value="Histidine kinase-like ATPase, C-terminal domain"/>
    <property type="match status" value="1"/>
</dbReference>
<dbReference type="SUPFAM" id="SSF47384">
    <property type="entry name" value="Homodimeric domain of signal transducing histidine kinase"/>
    <property type="match status" value="1"/>
</dbReference>
<evidence type="ECO:0000256" key="5">
    <source>
        <dbReference type="ARBA" id="ARBA00022606"/>
    </source>
</evidence>
<feature type="domain" description="Histidine kinase" evidence="11">
    <location>
        <begin position="527"/>
        <end position="741"/>
    </location>
</feature>
<comment type="catalytic activity">
    <reaction evidence="1">
        <text>ATP + protein L-histidine = ADP + protein N-phospho-L-histidine.</text>
        <dbReference type="EC" id="2.7.13.3"/>
    </reaction>
</comment>
<keyword evidence="13" id="KW-1185">Reference proteome</keyword>
<dbReference type="RefSeq" id="WP_309727166.1">
    <property type="nucleotide sequence ID" value="NZ_JAVDQA010000002.1"/>
</dbReference>
<feature type="domain" description="Phytochrome chromophore attachment site" evidence="10">
    <location>
        <begin position="142"/>
        <end position="300"/>
    </location>
</feature>
<dbReference type="Pfam" id="PF00512">
    <property type="entry name" value="HisKA"/>
    <property type="match status" value="1"/>
</dbReference>
<dbReference type="PROSITE" id="PS50109">
    <property type="entry name" value="HIS_KIN"/>
    <property type="match status" value="1"/>
</dbReference>
<evidence type="ECO:0000256" key="2">
    <source>
        <dbReference type="ARBA" id="ARBA00006402"/>
    </source>
</evidence>
<comment type="similarity">
    <text evidence="2">In the N-terminal section; belongs to the phytochrome family.</text>
</comment>
<dbReference type="CDD" id="cd00082">
    <property type="entry name" value="HisKA"/>
    <property type="match status" value="1"/>
</dbReference>
<keyword evidence="4" id="KW-0600">Photoreceptor protein</keyword>
<dbReference type="InterPro" id="IPR003661">
    <property type="entry name" value="HisK_dim/P_dom"/>
</dbReference>
<evidence type="ECO:0000256" key="6">
    <source>
        <dbReference type="ARBA" id="ARBA00022679"/>
    </source>
</evidence>
<evidence type="ECO:0000256" key="4">
    <source>
        <dbReference type="ARBA" id="ARBA00022543"/>
    </source>
</evidence>
<dbReference type="InterPro" id="IPR029016">
    <property type="entry name" value="GAF-like_dom_sf"/>
</dbReference>
<evidence type="ECO:0000313" key="13">
    <source>
        <dbReference type="Proteomes" id="UP001257659"/>
    </source>
</evidence>
<dbReference type="Gene3D" id="3.30.450.20">
    <property type="entry name" value="PAS domain"/>
    <property type="match status" value="1"/>
</dbReference>
<dbReference type="SUPFAM" id="SSF55874">
    <property type="entry name" value="ATPase domain of HSP90 chaperone/DNA topoisomerase II/histidine kinase"/>
    <property type="match status" value="1"/>
</dbReference>
<dbReference type="Pfam" id="PF00360">
    <property type="entry name" value="PHY"/>
    <property type="match status" value="1"/>
</dbReference>
<dbReference type="InterPro" id="IPR013654">
    <property type="entry name" value="PAS_2"/>
</dbReference>
<dbReference type="InterPro" id="IPR035965">
    <property type="entry name" value="PAS-like_dom_sf"/>
</dbReference>
<dbReference type="PANTHER" id="PTHR42878">
    <property type="entry name" value="TWO-COMPONENT HISTIDINE KINASE"/>
    <property type="match status" value="1"/>
</dbReference>
<dbReference type="PRINTS" id="PR01033">
    <property type="entry name" value="PHYTOCHROME"/>
</dbReference>
<reference evidence="12 13" key="1">
    <citation type="submission" date="2023-07" db="EMBL/GenBank/DDBJ databases">
        <title>Genomic Encyclopedia of Type Strains, Phase IV (KMG-IV): sequencing the most valuable type-strain genomes for metagenomic binning, comparative biology and taxonomic classification.</title>
        <authorList>
            <person name="Goeker M."/>
        </authorList>
    </citation>
    <scope>NUCLEOTIDE SEQUENCE [LARGE SCALE GENOMIC DNA]</scope>
    <source>
        <strain evidence="12 13">DSM 102814</strain>
    </source>
</reference>
<dbReference type="InterPro" id="IPR036890">
    <property type="entry name" value="HATPase_C_sf"/>
</dbReference>
<dbReference type="SUPFAM" id="SSF55781">
    <property type="entry name" value="GAF domain-like"/>
    <property type="match status" value="2"/>
</dbReference>
<dbReference type="Pfam" id="PF08446">
    <property type="entry name" value="PAS_2"/>
    <property type="match status" value="1"/>
</dbReference>
<dbReference type="EC" id="2.7.13.3" evidence="3"/>
<evidence type="ECO:0000256" key="8">
    <source>
        <dbReference type="ARBA" id="ARBA00022991"/>
    </source>
</evidence>
<dbReference type="Pfam" id="PF01590">
    <property type="entry name" value="GAF"/>
    <property type="match status" value="1"/>
</dbReference>
<dbReference type="InterPro" id="IPR043150">
    <property type="entry name" value="Phytochrome_PHY_sf"/>
</dbReference>
<dbReference type="GO" id="GO:0016301">
    <property type="term" value="F:kinase activity"/>
    <property type="evidence" value="ECO:0007669"/>
    <property type="project" value="UniProtKB-KW"/>
</dbReference>
<evidence type="ECO:0000256" key="7">
    <source>
        <dbReference type="ARBA" id="ARBA00022777"/>
    </source>
</evidence>
<accession>A0ABU1K5G6</accession>
<dbReference type="PROSITE" id="PS50046">
    <property type="entry name" value="PHYTOCHROME_2"/>
    <property type="match status" value="1"/>
</dbReference>
<evidence type="ECO:0000256" key="9">
    <source>
        <dbReference type="ARBA" id="ARBA00023170"/>
    </source>
</evidence>
<dbReference type="InterPro" id="IPR003594">
    <property type="entry name" value="HATPase_dom"/>
</dbReference>
<keyword evidence="9" id="KW-0675">Receptor</keyword>
<dbReference type="SUPFAM" id="SSF55785">
    <property type="entry name" value="PYP-like sensor domain (PAS domain)"/>
    <property type="match status" value="1"/>
</dbReference>
<evidence type="ECO:0000313" key="12">
    <source>
        <dbReference type="EMBL" id="MDR6300252.1"/>
    </source>
</evidence>
<evidence type="ECO:0000256" key="1">
    <source>
        <dbReference type="ARBA" id="ARBA00000085"/>
    </source>
</evidence>
<dbReference type="InterPro" id="IPR013515">
    <property type="entry name" value="Phytochrome_cen-reg"/>
</dbReference>
<dbReference type="Pfam" id="PF02518">
    <property type="entry name" value="HATPase_c"/>
    <property type="match status" value="1"/>
</dbReference>
<sequence length="742" mass="84487">MSQENYAQNVTITNCDKEPIHIIPQIQVHGFLLVCDPSSLKITQGSENTITHINVELNELLDQPLENLLPSAFVKELDKIISEEKTFLPKQIKLAEKEWLMIPHLENNHLILDFEPTGKILDPLFFQEQLTKILNELDAANSISEMCQEAASLVKYLFDYDRVMLYKFDEEWNGKVIAEEKEEEMQSWLGLHYPATDIPKPAREIFLKQGVRMISDVHYEPAGISPVNSPINNAPLNLSKSEIRGVSPIHIEYLKNMNVGASLTAAVVLNGKLWGLLACHHNTPKFVSYHQRQSCKFLTQVFSNKLALKTTNTFLEKIAYSEDIRKKLVIQMRSMDQISRALCKFKPKFTDLIECGGGAVYLDGKLILCGKTPEKKDVLQLIEEKLNKEKNKLFYTRSLMKKFPSAEKYKHKASGVLSIRVGSEEKENYLIWFRPEESQVVDWGGNPEKNGVVKDGVEYLSPRKSFERWSEKVSGVSSSWQAYDFEAANSLQDSITYVIVQQQKDKISTLNEQLVEANQELETFSYSVSHDLRAPLRGIDGYANILKEEYSDQLEEYAQEAIQTIIESAEEMDVLIEDILTYAKAGKGKLQLETFSLKKLVENVLIKHNVKKSYPSTEIIIDENLPKIEGDRRMISQLINNLLGNALKYSTKAKNPKVEIGYKIENEKNIFFIKDNGIGFDPSLKDKIFDVFSRLAGDDYAGSGIGLAIAKKVVDKHDGEIWVETKPDEGSTFYFTLLEEER</sequence>
<dbReference type="InterPro" id="IPR036097">
    <property type="entry name" value="HisK_dim/P_sf"/>
</dbReference>
<keyword evidence="8" id="KW-0157">Chromophore</keyword>
<dbReference type="PANTHER" id="PTHR42878:SF15">
    <property type="entry name" value="BACTERIOPHYTOCHROME"/>
    <property type="match status" value="1"/>
</dbReference>
<proteinExistence type="inferred from homology"/>
<dbReference type="InterPro" id="IPR005467">
    <property type="entry name" value="His_kinase_dom"/>
</dbReference>
<dbReference type="Gene3D" id="3.30.450.40">
    <property type="match status" value="1"/>
</dbReference>
<keyword evidence="5" id="KW-0716">Sensory transduction</keyword>
<organism evidence="12 13">
    <name type="scientific">Mesonia maritima</name>
    <dbReference type="NCBI Taxonomy" id="1793873"/>
    <lineage>
        <taxon>Bacteria</taxon>
        <taxon>Pseudomonadati</taxon>
        <taxon>Bacteroidota</taxon>
        <taxon>Flavobacteriia</taxon>
        <taxon>Flavobacteriales</taxon>
        <taxon>Flavobacteriaceae</taxon>
        <taxon>Mesonia</taxon>
    </lineage>
</organism>